<dbReference type="SUPFAM" id="SSF46689">
    <property type="entry name" value="Homeodomain-like"/>
    <property type="match status" value="1"/>
</dbReference>
<dbReference type="InterPro" id="IPR009057">
    <property type="entry name" value="Homeodomain-like_sf"/>
</dbReference>
<gene>
    <name evidence="1" type="ORF">PAT3040_00508</name>
</gene>
<dbReference type="AlphaFoldDB" id="A0A2R5EHN6"/>
<dbReference type="EMBL" id="BDQX01000036">
    <property type="protein sequence ID" value="GBG06017.1"/>
    <property type="molecule type" value="Genomic_DNA"/>
</dbReference>
<name>A0A2R5EHN6_9BACL</name>
<proteinExistence type="predicted"/>
<reference evidence="1 2" key="1">
    <citation type="submission" date="2017-08" db="EMBL/GenBank/DDBJ databases">
        <title>Substantial Increase in Enzyme Production by Combined Drug-Resistance Mutations in Paenibacillus agaridevorans.</title>
        <authorList>
            <person name="Tanaka Y."/>
            <person name="Funane K."/>
            <person name="Hosaka T."/>
            <person name="Shiwa Y."/>
            <person name="Fujita N."/>
            <person name="Miyazaki T."/>
            <person name="Yoshikawa H."/>
            <person name="Murakami K."/>
            <person name="Kasahara K."/>
            <person name="Inaoka T."/>
            <person name="Hiraga Y."/>
            <person name="Ochi K."/>
        </authorList>
    </citation>
    <scope>NUCLEOTIDE SEQUENCE [LARGE SCALE GENOMIC DNA]</scope>
    <source>
        <strain evidence="1 2">T-3040</strain>
    </source>
</reference>
<comment type="caution">
    <text evidence="1">The sequence shown here is derived from an EMBL/GenBank/DDBJ whole genome shotgun (WGS) entry which is preliminary data.</text>
</comment>
<evidence type="ECO:0000313" key="1">
    <source>
        <dbReference type="EMBL" id="GBG06017.1"/>
    </source>
</evidence>
<accession>A0A2R5EHN6</accession>
<sequence length="129" mass="14874">MYERYQALYLHLKGYSPEHISDIQNRHVKTIKSHIKAFEEGGLDALKMDFSTGAPPRLTEGQLETLVQIINNRSPKRGGYSSGRKWTLQAIATCIEREFGYRYSLRGVSKLVERHAILKDSRSSRKTKY</sequence>
<evidence type="ECO:0008006" key="3">
    <source>
        <dbReference type="Google" id="ProtNLM"/>
    </source>
</evidence>
<protein>
    <recommendedName>
        <fullName evidence="3">Transposase</fullName>
    </recommendedName>
</protein>
<evidence type="ECO:0000313" key="2">
    <source>
        <dbReference type="Proteomes" id="UP000245202"/>
    </source>
</evidence>
<organism evidence="1 2">
    <name type="scientific">Paenibacillus agaridevorans</name>
    <dbReference type="NCBI Taxonomy" id="171404"/>
    <lineage>
        <taxon>Bacteria</taxon>
        <taxon>Bacillati</taxon>
        <taxon>Bacillota</taxon>
        <taxon>Bacilli</taxon>
        <taxon>Bacillales</taxon>
        <taxon>Paenibacillaceae</taxon>
        <taxon>Paenibacillus</taxon>
    </lineage>
</organism>
<dbReference type="Pfam" id="PF13565">
    <property type="entry name" value="HTH_32"/>
    <property type="match status" value="1"/>
</dbReference>
<keyword evidence="2" id="KW-1185">Reference proteome</keyword>
<dbReference type="Proteomes" id="UP000245202">
    <property type="component" value="Unassembled WGS sequence"/>
</dbReference>